<feature type="transmembrane region" description="Helical" evidence="1">
    <location>
        <begin position="6"/>
        <end position="28"/>
    </location>
</feature>
<proteinExistence type="predicted"/>
<organism evidence="2 3">
    <name type="scientific">Syncephalastrum racemosum</name>
    <name type="common">Filamentous fungus</name>
    <dbReference type="NCBI Taxonomy" id="13706"/>
    <lineage>
        <taxon>Eukaryota</taxon>
        <taxon>Fungi</taxon>
        <taxon>Fungi incertae sedis</taxon>
        <taxon>Mucoromycota</taxon>
        <taxon>Mucoromycotina</taxon>
        <taxon>Mucoromycetes</taxon>
        <taxon>Mucorales</taxon>
        <taxon>Syncephalastraceae</taxon>
        <taxon>Syncephalastrum</taxon>
    </lineage>
</organism>
<dbReference type="InParanoid" id="A0A1X2H5D4"/>
<sequence>MDTKFSHLFLLGTFLNPIAVYYGACFILQISFDSTFAAQTGNNAIGVALAIHDCPSILLNESSETGFVLGCKLLLQEKKVEASIHWP</sequence>
<keyword evidence="1" id="KW-0812">Transmembrane</keyword>
<dbReference type="AlphaFoldDB" id="A0A1X2H5D4"/>
<keyword evidence="1" id="KW-1133">Transmembrane helix</keyword>
<evidence type="ECO:0000313" key="2">
    <source>
        <dbReference type="EMBL" id="ORY93591.1"/>
    </source>
</evidence>
<gene>
    <name evidence="2" type="ORF">BCR43DRAFT_497210</name>
</gene>
<keyword evidence="1" id="KW-0472">Membrane</keyword>
<evidence type="ECO:0000313" key="3">
    <source>
        <dbReference type="Proteomes" id="UP000242180"/>
    </source>
</evidence>
<protein>
    <submittedName>
        <fullName evidence="2">Uncharacterized protein</fullName>
    </submittedName>
</protein>
<keyword evidence="3" id="KW-1185">Reference proteome</keyword>
<evidence type="ECO:0000256" key="1">
    <source>
        <dbReference type="SAM" id="Phobius"/>
    </source>
</evidence>
<name>A0A1X2H5D4_SYNRA</name>
<reference evidence="2 3" key="1">
    <citation type="submission" date="2016-07" db="EMBL/GenBank/DDBJ databases">
        <title>Pervasive Adenine N6-methylation of Active Genes in Fungi.</title>
        <authorList>
            <consortium name="DOE Joint Genome Institute"/>
            <person name="Mondo S.J."/>
            <person name="Dannebaum R.O."/>
            <person name="Kuo R.C."/>
            <person name="Labutti K."/>
            <person name="Haridas S."/>
            <person name="Kuo A."/>
            <person name="Salamov A."/>
            <person name="Ahrendt S.R."/>
            <person name="Lipzen A."/>
            <person name="Sullivan W."/>
            <person name="Andreopoulos W.B."/>
            <person name="Clum A."/>
            <person name="Lindquist E."/>
            <person name="Daum C."/>
            <person name="Ramamoorthy G.K."/>
            <person name="Gryganskyi A."/>
            <person name="Culley D."/>
            <person name="Magnuson J.K."/>
            <person name="James T.Y."/>
            <person name="O'Malley M.A."/>
            <person name="Stajich J.E."/>
            <person name="Spatafora J.W."/>
            <person name="Visel A."/>
            <person name="Grigoriev I.V."/>
        </authorList>
    </citation>
    <scope>NUCLEOTIDE SEQUENCE [LARGE SCALE GENOMIC DNA]</scope>
    <source>
        <strain evidence="2 3">NRRL 2496</strain>
    </source>
</reference>
<dbReference type="Proteomes" id="UP000242180">
    <property type="component" value="Unassembled WGS sequence"/>
</dbReference>
<accession>A0A1X2H5D4</accession>
<comment type="caution">
    <text evidence="2">The sequence shown here is derived from an EMBL/GenBank/DDBJ whole genome shotgun (WGS) entry which is preliminary data.</text>
</comment>
<dbReference type="EMBL" id="MCGN01000009">
    <property type="protein sequence ID" value="ORY93591.1"/>
    <property type="molecule type" value="Genomic_DNA"/>
</dbReference>